<evidence type="ECO:0000313" key="4">
    <source>
        <dbReference type="EMBL" id="HJF87320.1"/>
    </source>
</evidence>
<evidence type="ECO:0000313" key="5">
    <source>
        <dbReference type="Proteomes" id="UP000747013"/>
    </source>
</evidence>
<keyword evidence="4" id="KW-0378">Hydrolase</keyword>
<evidence type="ECO:0000256" key="2">
    <source>
        <dbReference type="SAM" id="Phobius"/>
    </source>
</evidence>
<comment type="caution">
    <text evidence="4">The sequence shown here is derived from an EMBL/GenBank/DDBJ whole genome shotgun (WGS) entry which is preliminary data.</text>
</comment>
<protein>
    <submittedName>
        <fullName evidence="4">HNH endonuclease</fullName>
    </submittedName>
</protein>
<dbReference type="Pfam" id="PF01844">
    <property type="entry name" value="HNH"/>
    <property type="match status" value="1"/>
</dbReference>
<feature type="transmembrane region" description="Helical" evidence="2">
    <location>
        <begin position="6"/>
        <end position="34"/>
    </location>
</feature>
<dbReference type="Gene3D" id="1.10.30.50">
    <property type="match status" value="1"/>
</dbReference>
<gene>
    <name evidence="4" type="ORF">K8V88_07765</name>
</gene>
<accession>A0A921HRY9</accession>
<reference evidence="4" key="1">
    <citation type="journal article" date="2021" name="PeerJ">
        <title>Extensive microbial diversity within the chicken gut microbiome revealed by metagenomics and culture.</title>
        <authorList>
            <person name="Gilroy R."/>
            <person name="Ravi A."/>
            <person name="Getino M."/>
            <person name="Pursley I."/>
            <person name="Horton D.L."/>
            <person name="Alikhan N.F."/>
            <person name="Baker D."/>
            <person name="Gharbi K."/>
            <person name="Hall N."/>
            <person name="Watson M."/>
            <person name="Adriaenssens E.M."/>
            <person name="Foster-Nyarko E."/>
            <person name="Jarju S."/>
            <person name="Secka A."/>
            <person name="Antonio M."/>
            <person name="Oren A."/>
            <person name="Chaudhuri R.R."/>
            <person name="La Ragione R."/>
            <person name="Hildebrand F."/>
            <person name="Pallen M.J."/>
        </authorList>
    </citation>
    <scope>NUCLEOTIDE SEQUENCE</scope>
    <source>
        <strain evidence="4">7886</strain>
    </source>
</reference>
<sequence length="328" mass="37985">MQYLIYAIILVLLFMLLQAIWPVLLTLAIGYGIYRFIRYRMKEKYFQSPEFLDHKAKIDSTINDYNEIANYVQSIPNDNQFIPDNAKSKYSDLATFENTSRQDYKRDKNEKHLNSNNVYSASLQVVRNASEQPIKYLCKYFDIPAKDESLNQLEEIDTNISRMENTVNNLKEREQEIQNGFNPPKFILKYYKKELLDKTGMQVPEINIDYATYTFEYVSAGGNSSQKSTITFDSRTVEAVEEYISDKIKYKKSAKAQRSLMTNSLRNSIKERDNYTCQMCGASIAQQSLLLLEVDHIMPVAKGGLTTPDNLQTLCWKCNRSKSDKIIA</sequence>
<organism evidence="4 5">
    <name type="scientific">Companilactobacillus farciminis</name>
    <dbReference type="NCBI Taxonomy" id="1612"/>
    <lineage>
        <taxon>Bacteria</taxon>
        <taxon>Bacillati</taxon>
        <taxon>Bacillota</taxon>
        <taxon>Bacilli</taxon>
        <taxon>Lactobacillales</taxon>
        <taxon>Lactobacillaceae</taxon>
        <taxon>Companilactobacillus</taxon>
    </lineage>
</organism>
<keyword evidence="4" id="KW-0540">Nuclease</keyword>
<keyword evidence="4" id="KW-0255">Endonuclease</keyword>
<dbReference type="AlphaFoldDB" id="A0A921HRY9"/>
<dbReference type="GO" id="GO:0003676">
    <property type="term" value="F:nucleic acid binding"/>
    <property type="evidence" value="ECO:0007669"/>
    <property type="project" value="InterPro"/>
</dbReference>
<dbReference type="CDD" id="cd00085">
    <property type="entry name" value="HNHc"/>
    <property type="match status" value="1"/>
</dbReference>
<keyword evidence="2" id="KW-1133">Transmembrane helix</keyword>
<reference evidence="4" key="2">
    <citation type="submission" date="2021-09" db="EMBL/GenBank/DDBJ databases">
        <authorList>
            <person name="Gilroy R."/>
        </authorList>
    </citation>
    <scope>NUCLEOTIDE SEQUENCE</scope>
    <source>
        <strain evidence="4">7886</strain>
    </source>
</reference>
<keyword evidence="2" id="KW-0812">Transmembrane</keyword>
<feature type="coiled-coil region" evidence="1">
    <location>
        <begin position="146"/>
        <end position="180"/>
    </location>
</feature>
<feature type="domain" description="HNH nuclease" evidence="3">
    <location>
        <begin position="264"/>
        <end position="320"/>
    </location>
</feature>
<dbReference type="GO" id="GO:0004519">
    <property type="term" value="F:endonuclease activity"/>
    <property type="evidence" value="ECO:0007669"/>
    <property type="project" value="UniProtKB-KW"/>
</dbReference>
<dbReference type="InterPro" id="IPR052892">
    <property type="entry name" value="NA-targeting_endonuclease"/>
</dbReference>
<dbReference type="Proteomes" id="UP000747013">
    <property type="component" value="Unassembled WGS sequence"/>
</dbReference>
<name>A0A921HRY9_9LACO</name>
<dbReference type="EMBL" id="DYWC01000177">
    <property type="protein sequence ID" value="HJF87320.1"/>
    <property type="molecule type" value="Genomic_DNA"/>
</dbReference>
<dbReference type="SMART" id="SM00507">
    <property type="entry name" value="HNHc"/>
    <property type="match status" value="1"/>
</dbReference>
<keyword evidence="1" id="KW-0175">Coiled coil</keyword>
<evidence type="ECO:0000256" key="1">
    <source>
        <dbReference type="SAM" id="Coils"/>
    </source>
</evidence>
<dbReference type="GO" id="GO:0008270">
    <property type="term" value="F:zinc ion binding"/>
    <property type="evidence" value="ECO:0007669"/>
    <property type="project" value="InterPro"/>
</dbReference>
<evidence type="ECO:0000259" key="3">
    <source>
        <dbReference type="SMART" id="SM00507"/>
    </source>
</evidence>
<keyword evidence="2" id="KW-0472">Membrane</keyword>
<dbReference type="InterPro" id="IPR003615">
    <property type="entry name" value="HNH_nuc"/>
</dbReference>
<dbReference type="InterPro" id="IPR002711">
    <property type="entry name" value="HNH"/>
</dbReference>
<dbReference type="PANTHER" id="PTHR33877">
    <property type="entry name" value="SLL1193 PROTEIN"/>
    <property type="match status" value="1"/>
</dbReference>
<proteinExistence type="predicted"/>
<dbReference type="PANTHER" id="PTHR33877:SF1">
    <property type="entry name" value="TYPE IV METHYL-DIRECTED RESTRICTION ENZYME ECOKMCRA"/>
    <property type="match status" value="1"/>
</dbReference>